<dbReference type="NCBIfam" id="TIGR02634">
    <property type="entry name" value="xylF"/>
    <property type="match status" value="1"/>
</dbReference>
<name>A0A6B8RGM5_9BACL</name>
<feature type="signal peptide" evidence="4">
    <location>
        <begin position="1"/>
        <end position="23"/>
    </location>
</feature>
<feature type="region of interest" description="Disordered" evidence="3">
    <location>
        <begin position="32"/>
        <end position="52"/>
    </location>
</feature>
<dbReference type="AlphaFoldDB" id="A0A6B8RGM5"/>
<sequence>MKVVFIQIRLILLMLALIGGVSACKGDGEVAGTQQMTPSKQPAIEDSDGSTTPFKNKIKIGFSMDTLKEERWQKDKDLFKKAVESLGAEVEIMAANGDDAVQIMQAETLISHGIDLLVVVPHNAEAVASIVKKAHSAGIKVLAYDRLVKNADVDLYVSFDNEQVGEMQAKAITRLVPKGKYVYIGGADTDNNAHLFKKGVFNVLQPLIDKGDITVVYDQWTKDWTPANALANMQAALKANNNQIDAVIAANDATAGGVIQALTAQGIAGEIPVSGQDAELAAAQRIVEGTQTMTVYKPIKLLTEKVAELAVKLARGEETGADRKVNNGKIEVPSVLLPPITVDKLNIDDTIIADGFHSREDVYKNVKNK</sequence>
<evidence type="ECO:0000256" key="3">
    <source>
        <dbReference type="SAM" id="MobiDB-lite"/>
    </source>
</evidence>
<evidence type="ECO:0000313" key="6">
    <source>
        <dbReference type="EMBL" id="QGQ94526.1"/>
    </source>
</evidence>
<proteinExistence type="predicted"/>
<dbReference type="GO" id="GO:0015753">
    <property type="term" value="P:D-xylose transmembrane transport"/>
    <property type="evidence" value="ECO:0007669"/>
    <property type="project" value="InterPro"/>
</dbReference>
<evidence type="ECO:0000256" key="1">
    <source>
        <dbReference type="ARBA" id="ARBA00004196"/>
    </source>
</evidence>
<dbReference type="InterPro" id="IPR013456">
    <property type="entry name" value="XylF"/>
</dbReference>
<dbReference type="SUPFAM" id="SSF53822">
    <property type="entry name" value="Periplasmic binding protein-like I"/>
    <property type="match status" value="1"/>
</dbReference>
<dbReference type="InterPro" id="IPR025997">
    <property type="entry name" value="SBP_2_dom"/>
</dbReference>
<dbReference type="PROSITE" id="PS51257">
    <property type="entry name" value="PROKAR_LIPOPROTEIN"/>
    <property type="match status" value="1"/>
</dbReference>
<evidence type="ECO:0000256" key="2">
    <source>
        <dbReference type="ARBA" id="ARBA00022729"/>
    </source>
</evidence>
<evidence type="ECO:0000313" key="7">
    <source>
        <dbReference type="Proteomes" id="UP000426246"/>
    </source>
</evidence>
<evidence type="ECO:0000259" key="5">
    <source>
        <dbReference type="Pfam" id="PF13407"/>
    </source>
</evidence>
<keyword evidence="7" id="KW-1185">Reference proteome</keyword>
<dbReference type="PANTHER" id="PTHR30036:SF1">
    <property type="entry name" value="D-XYLOSE-BINDING PERIPLASMIC PROTEIN"/>
    <property type="match status" value="1"/>
</dbReference>
<gene>
    <name evidence="6" type="primary">xylF</name>
    <name evidence="6" type="ORF">EHS13_06305</name>
</gene>
<accession>A0A6B8RGM5</accession>
<dbReference type="PANTHER" id="PTHR30036">
    <property type="entry name" value="D-XYLOSE-BINDING PERIPLASMIC PROTEIN"/>
    <property type="match status" value="1"/>
</dbReference>
<feature type="domain" description="Periplasmic binding protein" evidence="5">
    <location>
        <begin position="60"/>
        <end position="318"/>
    </location>
</feature>
<dbReference type="InterPro" id="IPR050555">
    <property type="entry name" value="Bact_Solute-Bind_Prot2"/>
</dbReference>
<organism evidence="6 7">
    <name type="scientific">Paenibacillus psychroresistens</name>
    <dbReference type="NCBI Taxonomy" id="1778678"/>
    <lineage>
        <taxon>Bacteria</taxon>
        <taxon>Bacillati</taxon>
        <taxon>Bacillota</taxon>
        <taxon>Bacilli</taxon>
        <taxon>Bacillales</taxon>
        <taxon>Paenibacillaceae</taxon>
        <taxon>Paenibacillus</taxon>
    </lineage>
</organism>
<dbReference type="GO" id="GO:0048029">
    <property type="term" value="F:monosaccharide binding"/>
    <property type="evidence" value="ECO:0007669"/>
    <property type="project" value="InterPro"/>
</dbReference>
<dbReference type="EMBL" id="CP034235">
    <property type="protein sequence ID" value="QGQ94526.1"/>
    <property type="molecule type" value="Genomic_DNA"/>
</dbReference>
<dbReference type="Proteomes" id="UP000426246">
    <property type="component" value="Chromosome"/>
</dbReference>
<dbReference type="KEGG" id="ppsc:EHS13_06305"/>
<dbReference type="Gene3D" id="3.40.50.2300">
    <property type="match status" value="2"/>
</dbReference>
<dbReference type="Pfam" id="PF13407">
    <property type="entry name" value="Peripla_BP_4"/>
    <property type="match status" value="1"/>
</dbReference>
<keyword evidence="2 4" id="KW-0732">Signal</keyword>
<feature type="chain" id="PRO_5025530619" evidence="4">
    <location>
        <begin position="24"/>
        <end position="369"/>
    </location>
</feature>
<comment type="subcellular location">
    <subcellularLocation>
        <location evidence="1">Cell envelope</location>
    </subcellularLocation>
</comment>
<dbReference type="OrthoDB" id="9769193at2"/>
<dbReference type="CDD" id="cd19991">
    <property type="entry name" value="PBP1_ABC_xylose_binding"/>
    <property type="match status" value="1"/>
</dbReference>
<dbReference type="InterPro" id="IPR028082">
    <property type="entry name" value="Peripla_BP_I"/>
</dbReference>
<dbReference type="GO" id="GO:0030288">
    <property type="term" value="C:outer membrane-bounded periplasmic space"/>
    <property type="evidence" value="ECO:0007669"/>
    <property type="project" value="TreeGrafter"/>
</dbReference>
<evidence type="ECO:0000256" key="4">
    <source>
        <dbReference type="SAM" id="SignalP"/>
    </source>
</evidence>
<reference evidence="7" key="1">
    <citation type="submission" date="2018-11" db="EMBL/GenBank/DDBJ databases">
        <title>Complete genome sequence of Paenibacillus sp. ML311-T8.</title>
        <authorList>
            <person name="Nam Y.-D."/>
            <person name="Kang J."/>
            <person name="Chung W.-H."/>
            <person name="Park Y.S."/>
        </authorList>
    </citation>
    <scope>NUCLEOTIDE SEQUENCE [LARGE SCALE GENOMIC DNA]</scope>
    <source>
        <strain evidence="7">ML311-T8</strain>
    </source>
</reference>
<protein>
    <submittedName>
        <fullName evidence="6">D-xylose ABC transporter substrate-binding protein</fullName>
    </submittedName>
</protein>